<protein>
    <submittedName>
        <fullName evidence="3">Alkylation response protein AidB-like acyl-CoA dehydrogenase</fullName>
    </submittedName>
</protein>
<dbReference type="PIRSF" id="PIRSF016578">
    <property type="entry name" value="HsaA"/>
    <property type="match status" value="1"/>
</dbReference>
<dbReference type="InterPro" id="IPR046373">
    <property type="entry name" value="Acyl-CoA_Oxase/DH_mid-dom_sf"/>
</dbReference>
<dbReference type="Pfam" id="PF08028">
    <property type="entry name" value="Acyl-CoA_dh_2"/>
    <property type="match status" value="1"/>
</dbReference>
<dbReference type="EMBL" id="JACCBF010000001">
    <property type="protein sequence ID" value="NYD31582.1"/>
    <property type="molecule type" value="Genomic_DNA"/>
</dbReference>
<dbReference type="PANTHER" id="PTHR48083:SF19">
    <property type="entry name" value="FLAVIN-DEPENDENT MONOOXYGENASE, OXYGENASE SUBUNIT HSAA"/>
    <property type="match status" value="1"/>
</dbReference>
<dbReference type="GO" id="GO:0016712">
    <property type="term" value="F:oxidoreductase activity, acting on paired donors, with incorporation or reduction of molecular oxygen, reduced flavin or flavoprotein as one donor, and incorporation of one atom of oxygen"/>
    <property type="evidence" value="ECO:0007669"/>
    <property type="project" value="TreeGrafter"/>
</dbReference>
<proteinExistence type="predicted"/>
<dbReference type="InterPro" id="IPR050741">
    <property type="entry name" value="Acyl-CoA_dehydrogenase"/>
</dbReference>
<evidence type="ECO:0000313" key="3">
    <source>
        <dbReference type="EMBL" id="NYD31582.1"/>
    </source>
</evidence>
<keyword evidence="1" id="KW-0560">Oxidoreductase</keyword>
<accession>A0A852RYE1</accession>
<dbReference type="PANTHER" id="PTHR48083">
    <property type="entry name" value="MEDIUM-CHAIN SPECIFIC ACYL-COA DEHYDROGENASE, MITOCHONDRIAL-RELATED"/>
    <property type="match status" value="1"/>
</dbReference>
<dbReference type="SUPFAM" id="SSF56645">
    <property type="entry name" value="Acyl-CoA dehydrogenase NM domain-like"/>
    <property type="match status" value="1"/>
</dbReference>
<dbReference type="InterPro" id="IPR013107">
    <property type="entry name" value="Acyl-CoA_DH_C"/>
</dbReference>
<evidence type="ECO:0000313" key="4">
    <source>
        <dbReference type="Proteomes" id="UP000582231"/>
    </source>
</evidence>
<gene>
    <name evidence="3" type="ORF">BJ958_003128</name>
</gene>
<comment type="caution">
    <text evidence="3">The sequence shown here is derived from an EMBL/GenBank/DDBJ whole genome shotgun (WGS) entry which is preliminary data.</text>
</comment>
<dbReference type="RefSeq" id="WP_179727871.1">
    <property type="nucleotide sequence ID" value="NZ_BAABEF010000001.1"/>
</dbReference>
<dbReference type="InterPro" id="IPR036250">
    <property type="entry name" value="AcylCo_DH-like_C"/>
</dbReference>
<dbReference type="Gene3D" id="1.10.540.10">
    <property type="entry name" value="Acyl-CoA dehydrogenase/oxidase, N-terminal domain"/>
    <property type="match status" value="1"/>
</dbReference>
<dbReference type="InterPro" id="IPR037069">
    <property type="entry name" value="AcylCoA_DH/ox_N_sf"/>
</dbReference>
<dbReference type="Gene3D" id="2.40.110.10">
    <property type="entry name" value="Butyryl-CoA Dehydrogenase, subunit A, domain 2"/>
    <property type="match status" value="1"/>
</dbReference>
<dbReference type="GO" id="GO:0050660">
    <property type="term" value="F:flavin adenine dinucleotide binding"/>
    <property type="evidence" value="ECO:0007669"/>
    <property type="project" value="InterPro"/>
</dbReference>
<dbReference type="GO" id="GO:0003995">
    <property type="term" value="F:acyl-CoA dehydrogenase activity"/>
    <property type="evidence" value="ECO:0007669"/>
    <property type="project" value="TreeGrafter"/>
</dbReference>
<reference evidence="3 4" key="1">
    <citation type="submission" date="2020-07" db="EMBL/GenBank/DDBJ databases">
        <title>Sequencing the genomes of 1000 actinobacteria strains.</title>
        <authorList>
            <person name="Klenk H.-P."/>
        </authorList>
    </citation>
    <scope>NUCLEOTIDE SEQUENCE [LARGE SCALE GENOMIC DNA]</scope>
    <source>
        <strain evidence="3 4">DSM 19082</strain>
    </source>
</reference>
<evidence type="ECO:0000256" key="1">
    <source>
        <dbReference type="ARBA" id="ARBA00023002"/>
    </source>
</evidence>
<dbReference type="GO" id="GO:0005737">
    <property type="term" value="C:cytoplasm"/>
    <property type="evidence" value="ECO:0007669"/>
    <property type="project" value="TreeGrafter"/>
</dbReference>
<keyword evidence="4" id="KW-1185">Reference proteome</keyword>
<organism evidence="3 4">
    <name type="scientific">Nocardioides kongjuensis</name>
    <dbReference type="NCBI Taxonomy" id="349522"/>
    <lineage>
        <taxon>Bacteria</taxon>
        <taxon>Bacillati</taxon>
        <taxon>Actinomycetota</taxon>
        <taxon>Actinomycetes</taxon>
        <taxon>Propionibacteriales</taxon>
        <taxon>Nocardioidaceae</taxon>
        <taxon>Nocardioides</taxon>
    </lineage>
</organism>
<evidence type="ECO:0000259" key="2">
    <source>
        <dbReference type="Pfam" id="PF08028"/>
    </source>
</evidence>
<dbReference type="AlphaFoldDB" id="A0A852RYE1"/>
<feature type="domain" description="Acyl-CoA dehydrogenase C-terminal" evidence="2">
    <location>
        <begin position="242"/>
        <end position="372"/>
    </location>
</feature>
<dbReference type="Gene3D" id="1.20.140.10">
    <property type="entry name" value="Butyryl-CoA Dehydrogenase, subunit A, domain 3"/>
    <property type="match status" value="1"/>
</dbReference>
<sequence>MTDQTRGTVLAAIEEHSDELAALGPANEQLGQLDDAAAKVLRDSGVIRLLQPKEFGGHEAHPAEFAETVMRIAQLDGATGWVAGIVGVHPWEMAMADKRVQEEVWGADPDTWIASPYAPMGVLTPVDGGWTLRGRWQFSSGTDHCDWIFLGAMMGDATGAPVMPPQMMHVILPRADYTIVPDSWDVVGLRGTGSKDIVVEDAFIPSYRALEYTKVAEGDAAKEAGLTETGYHVPFSCVFPLGITSAVIGICEGALAHHAAWQASRTTVSGAASKDDPYALYALSEAAADIAASRAALVDNVTRMYDAVSRGHVPTFAERAAGRRTQVQAAWRAVRALDEVVARSGGNAMRMDNPIQRFWRDAHTGLAHAIHVPGPTFHAAGLGDLGLEPPSGPLRSMI</sequence>
<dbReference type="InterPro" id="IPR009100">
    <property type="entry name" value="AcylCoA_DH/oxidase_NM_dom_sf"/>
</dbReference>
<dbReference type="Proteomes" id="UP000582231">
    <property type="component" value="Unassembled WGS sequence"/>
</dbReference>
<name>A0A852RYE1_9ACTN</name>
<dbReference type="GO" id="GO:0033539">
    <property type="term" value="P:fatty acid beta-oxidation using acyl-CoA dehydrogenase"/>
    <property type="evidence" value="ECO:0007669"/>
    <property type="project" value="TreeGrafter"/>
</dbReference>
<dbReference type="SUPFAM" id="SSF47203">
    <property type="entry name" value="Acyl-CoA dehydrogenase C-terminal domain-like"/>
    <property type="match status" value="1"/>
</dbReference>